<keyword evidence="6" id="KW-1185">Reference proteome</keyword>
<evidence type="ECO:0008006" key="7">
    <source>
        <dbReference type="Google" id="ProtNLM"/>
    </source>
</evidence>
<dbReference type="InterPro" id="IPR045170">
    <property type="entry name" value="MTOX"/>
</dbReference>
<sequence length="155" mass="17704">MHETGLPEDKIHSCKGAEWRTSPQYSHYEMNISINQWCPDGASIHMLRRFFDTYMIELREYGIGISGNRLCWYTDSFDNQFVIDHRPGVVVATGGSGHAFKFLPAIGRSVADVVDGNKASQVMLKTWQWRKPDPVQTPVRVLMEGMDSPRPVYKL</sequence>
<dbReference type="RefSeq" id="XP_045275516.1">
    <property type="nucleotide sequence ID" value="XM_045419102.1"/>
</dbReference>
<dbReference type="PANTHER" id="PTHR10961:SF46">
    <property type="entry name" value="PEROXISOMAL SARCOSINE OXIDASE"/>
    <property type="match status" value="1"/>
</dbReference>
<dbReference type="Proteomes" id="UP000002039">
    <property type="component" value="Unassembled WGS sequence"/>
</dbReference>
<accession>A0ABM9YH79</accession>
<comment type="cofactor">
    <cofactor evidence="1">
        <name>FAD</name>
        <dbReference type="ChEBI" id="CHEBI:57692"/>
    </cofactor>
</comment>
<evidence type="ECO:0000256" key="3">
    <source>
        <dbReference type="ARBA" id="ARBA00022827"/>
    </source>
</evidence>
<name>A0ABM9YH79_AJEDR</name>
<evidence type="ECO:0000256" key="2">
    <source>
        <dbReference type="ARBA" id="ARBA00022630"/>
    </source>
</evidence>
<reference evidence="6" key="1">
    <citation type="journal article" date="2015" name="PLoS Genet.">
        <title>The dynamic genome and transcriptome of the human fungal pathogen Blastomyces and close relative Emmonsia.</title>
        <authorList>
            <person name="Munoz J.F."/>
            <person name="Gauthier G.M."/>
            <person name="Desjardins C.A."/>
            <person name="Gallo J.E."/>
            <person name="Holder J."/>
            <person name="Sullivan T.D."/>
            <person name="Marty A.J."/>
            <person name="Carmen J.C."/>
            <person name="Chen Z."/>
            <person name="Ding L."/>
            <person name="Gujja S."/>
            <person name="Magrini V."/>
            <person name="Misas E."/>
            <person name="Mitreva M."/>
            <person name="Priest M."/>
            <person name="Saif S."/>
            <person name="Whiston E.A."/>
            <person name="Young S."/>
            <person name="Zeng Q."/>
            <person name="Goldman W.E."/>
            <person name="Mardis E.R."/>
            <person name="Taylor J.W."/>
            <person name="McEwen J.G."/>
            <person name="Clay O.K."/>
            <person name="Klein B.S."/>
            <person name="Cuomo C.A."/>
        </authorList>
    </citation>
    <scope>NUCLEOTIDE SEQUENCE [LARGE SCALE GENOMIC DNA]</scope>
    <source>
        <strain evidence="6">ER-3 / ATCC MYA-2586</strain>
    </source>
</reference>
<evidence type="ECO:0000256" key="4">
    <source>
        <dbReference type="ARBA" id="ARBA00023002"/>
    </source>
</evidence>
<dbReference type="InterPro" id="IPR036188">
    <property type="entry name" value="FAD/NAD-bd_sf"/>
</dbReference>
<gene>
    <name evidence="5" type="ORF">BDCG_03492</name>
</gene>
<keyword evidence="3" id="KW-0274">FAD</keyword>
<evidence type="ECO:0000313" key="6">
    <source>
        <dbReference type="Proteomes" id="UP000002039"/>
    </source>
</evidence>
<organism evidence="5 6">
    <name type="scientific">Ajellomyces dermatitidis (strain ER-3 / ATCC MYA-2586)</name>
    <name type="common">Blastomyces dermatitidis</name>
    <dbReference type="NCBI Taxonomy" id="559297"/>
    <lineage>
        <taxon>Eukaryota</taxon>
        <taxon>Fungi</taxon>
        <taxon>Dikarya</taxon>
        <taxon>Ascomycota</taxon>
        <taxon>Pezizomycotina</taxon>
        <taxon>Eurotiomycetes</taxon>
        <taxon>Eurotiomycetidae</taxon>
        <taxon>Onygenales</taxon>
        <taxon>Ajellomycetaceae</taxon>
        <taxon>Blastomyces</taxon>
    </lineage>
</organism>
<evidence type="ECO:0000313" key="5">
    <source>
        <dbReference type="EMBL" id="EEQ88372.2"/>
    </source>
</evidence>
<keyword evidence="2" id="KW-0285">Flavoprotein</keyword>
<keyword evidence="4" id="KW-0560">Oxidoreductase</keyword>
<protein>
    <recommendedName>
        <fullName evidence="7">FAD dependent oxidoreductase domain-containing protein</fullName>
    </recommendedName>
</protein>
<dbReference type="EMBL" id="EQ999975">
    <property type="protein sequence ID" value="EEQ88372.2"/>
    <property type="molecule type" value="Genomic_DNA"/>
</dbReference>
<dbReference type="GeneID" id="69025779"/>
<dbReference type="PANTHER" id="PTHR10961">
    <property type="entry name" value="PEROXISOMAL SARCOSINE OXIDASE"/>
    <property type="match status" value="1"/>
</dbReference>
<evidence type="ECO:0000256" key="1">
    <source>
        <dbReference type="ARBA" id="ARBA00001974"/>
    </source>
</evidence>
<proteinExistence type="predicted"/>
<dbReference type="Gene3D" id="3.50.50.60">
    <property type="entry name" value="FAD/NAD(P)-binding domain"/>
    <property type="match status" value="1"/>
</dbReference>